<evidence type="ECO:0000313" key="7">
    <source>
        <dbReference type="EMBL" id="KAJ9139915.1"/>
    </source>
</evidence>
<evidence type="ECO:0000256" key="5">
    <source>
        <dbReference type="SAM" id="SignalP"/>
    </source>
</evidence>
<evidence type="ECO:0000256" key="2">
    <source>
        <dbReference type="ARBA" id="ARBA00022525"/>
    </source>
</evidence>
<evidence type="ECO:0000256" key="4">
    <source>
        <dbReference type="SAM" id="Phobius"/>
    </source>
</evidence>
<comment type="subcellular location">
    <subcellularLocation>
        <location evidence="1">Secreted</location>
    </subcellularLocation>
</comment>
<dbReference type="InterPro" id="IPR016140">
    <property type="entry name" value="Bifunc_inhib/LTP/seed_store"/>
</dbReference>
<keyword evidence="4" id="KW-0472">Membrane</keyword>
<evidence type="ECO:0000256" key="1">
    <source>
        <dbReference type="ARBA" id="ARBA00004613"/>
    </source>
</evidence>
<feature type="chain" id="PRO_5045436816" description="Bifunctional inhibitor/plant lipid transfer protein/seed storage helical domain-containing protein" evidence="5">
    <location>
        <begin position="35"/>
        <end position="128"/>
    </location>
</feature>
<protein>
    <recommendedName>
        <fullName evidence="6">Bifunctional inhibitor/plant lipid transfer protein/seed storage helical domain-containing protein</fullName>
    </recommendedName>
</protein>
<evidence type="ECO:0000313" key="8">
    <source>
        <dbReference type="Proteomes" id="UP001174677"/>
    </source>
</evidence>
<keyword evidence="2" id="KW-0964">Secreted</keyword>
<dbReference type="EMBL" id="JARPOI010000017">
    <property type="protein sequence ID" value="KAJ9139915.1"/>
    <property type="molecule type" value="Genomic_DNA"/>
</dbReference>
<keyword evidence="8" id="KW-1185">Reference proteome</keyword>
<dbReference type="Proteomes" id="UP001174677">
    <property type="component" value="Chromosome 17"/>
</dbReference>
<dbReference type="PANTHER" id="PTHR35501:SF3">
    <property type="entry name" value="PROTEIN YY1"/>
    <property type="match status" value="1"/>
</dbReference>
<dbReference type="Pfam" id="PF14368">
    <property type="entry name" value="LTP_2"/>
    <property type="match status" value="1"/>
</dbReference>
<dbReference type="SMART" id="SM00499">
    <property type="entry name" value="AAI"/>
    <property type="match status" value="1"/>
</dbReference>
<evidence type="ECO:0000259" key="6">
    <source>
        <dbReference type="SMART" id="SM00499"/>
    </source>
</evidence>
<feature type="signal peptide" evidence="5">
    <location>
        <begin position="1"/>
        <end position="34"/>
    </location>
</feature>
<gene>
    <name evidence="7" type="ORF">P3X46_030607</name>
</gene>
<keyword evidence="4" id="KW-0812">Transmembrane</keyword>
<feature type="transmembrane region" description="Helical" evidence="4">
    <location>
        <begin position="100"/>
        <end position="123"/>
    </location>
</feature>
<dbReference type="PANTHER" id="PTHR35501">
    <property type="entry name" value="PROTEIN YY1"/>
    <property type="match status" value="1"/>
</dbReference>
<evidence type="ECO:0000256" key="3">
    <source>
        <dbReference type="ARBA" id="ARBA00038300"/>
    </source>
</evidence>
<sequence>MAALKSLISVSVRSQAAVLVLFIAVSALTHLGESQSCPSQLNTLNVCAPFVVPGAHGNPSTECCNALQSVQNDCLCNTLAIAARLPSLCHLPSLNCVNNWYTSFFFSLNSSFLSFIISFPIACRYKIC</sequence>
<feature type="domain" description="Bifunctional inhibitor/plant lipid transfer protein/seed storage helical" evidence="6">
    <location>
        <begin position="37"/>
        <end position="96"/>
    </location>
</feature>
<name>A0ABQ9KJ21_HEVBR</name>
<reference evidence="7" key="1">
    <citation type="journal article" date="2023" name="Plant Biotechnol. J.">
        <title>Chromosome-level wild Hevea brasiliensis genome provides new tools for genomic-assisted breeding and valuable loci to elevate rubber yield.</title>
        <authorList>
            <person name="Cheng H."/>
            <person name="Song X."/>
            <person name="Hu Y."/>
            <person name="Wu T."/>
            <person name="Yang Q."/>
            <person name="An Z."/>
            <person name="Feng S."/>
            <person name="Deng Z."/>
            <person name="Wu W."/>
            <person name="Zeng X."/>
            <person name="Tu M."/>
            <person name="Wang X."/>
            <person name="Huang H."/>
        </authorList>
    </citation>
    <scope>NUCLEOTIDE SEQUENCE</scope>
    <source>
        <strain evidence="7">MT/VB/25A 57/8</strain>
    </source>
</reference>
<dbReference type="InterPro" id="IPR036312">
    <property type="entry name" value="Bifun_inhib/LTP/seed_sf"/>
</dbReference>
<keyword evidence="4" id="KW-1133">Transmembrane helix</keyword>
<dbReference type="SUPFAM" id="SSF47699">
    <property type="entry name" value="Bifunctional inhibitor/lipid-transfer protein/seed storage 2S albumin"/>
    <property type="match status" value="1"/>
</dbReference>
<comment type="caution">
    <text evidence="7">The sequence shown here is derived from an EMBL/GenBank/DDBJ whole genome shotgun (WGS) entry which is preliminary data.</text>
</comment>
<accession>A0ABQ9KJ21</accession>
<organism evidence="7 8">
    <name type="scientific">Hevea brasiliensis</name>
    <name type="common">Para rubber tree</name>
    <name type="synonym">Siphonia brasiliensis</name>
    <dbReference type="NCBI Taxonomy" id="3981"/>
    <lineage>
        <taxon>Eukaryota</taxon>
        <taxon>Viridiplantae</taxon>
        <taxon>Streptophyta</taxon>
        <taxon>Embryophyta</taxon>
        <taxon>Tracheophyta</taxon>
        <taxon>Spermatophyta</taxon>
        <taxon>Magnoliopsida</taxon>
        <taxon>eudicotyledons</taxon>
        <taxon>Gunneridae</taxon>
        <taxon>Pentapetalae</taxon>
        <taxon>rosids</taxon>
        <taxon>fabids</taxon>
        <taxon>Malpighiales</taxon>
        <taxon>Euphorbiaceae</taxon>
        <taxon>Crotonoideae</taxon>
        <taxon>Micrandreae</taxon>
        <taxon>Hevea</taxon>
    </lineage>
</organism>
<dbReference type="Gene3D" id="1.10.110.10">
    <property type="entry name" value="Plant lipid-transfer and hydrophobic proteins"/>
    <property type="match status" value="1"/>
</dbReference>
<proteinExistence type="inferred from homology"/>
<comment type="similarity">
    <text evidence="3">Belongs to the A9/FIL1 family.</text>
</comment>
<keyword evidence="5" id="KW-0732">Signal</keyword>